<comment type="caution">
    <text evidence="6">The sequence shown here is derived from an EMBL/GenBank/DDBJ whole genome shotgun (WGS) entry which is preliminary data.</text>
</comment>
<gene>
    <name evidence="6" type="ORF">PQU98_05130</name>
</gene>
<keyword evidence="5" id="KW-0378">Hydrolase</keyword>
<dbReference type="RefSeq" id="WP_272743811.1">
    <property type="nucleotide sequence ID" value="NZ_JAQQKV010000001.1"/>
</dbReference>
<evidence type="ECO:0000256" key="4">
    <source>
        <dbReference type="ARBA" id="ARBA00022741"/>
    </source>
</evidence>
<dbReference type="Pfam" id="PF01934">
    <property type="entry name" value="HepT-like"/>
    <property type="match status" value="1"/>
</dbReference>
<organism evidence="6 7">
    <name type="scientific">Asticcacaulis machinosus</name>
    <dbReference type="NCBI Taxonomy" id="2984211"/>
    <lineage>
        <taxon>Bacteria</taxon>
        <taxon>Pseudomonadati</taxon>
        <taxon>Pseudomonadota</taxon>
        <taxon>Alphaproteobacteria</taxon>
        <taxon>Caulobacterales</taxon>
        <taxon>Caulobacteraceae</taxon>
        <taxon>Asticcacaulis</taxon>
    </lineage>
</organism>
<dbReference type="InterPro" id="IPR008201">
    <property type="entry name" value="HepT-like"/>
</dbReference>
<sequence>MSKPERTIGYIGHMIEAIDRALIYTAPFDTAGAFGQNSQALDAVIRTIEILGEAANKISQHDPDFISAHPDIPWKSMRTMRNKMIHDYFSVDPLVVWQTVKTDLPPLRDRLSTLLG</sequence>
<dbReference type="PANTHER" id="PTHR34139:SF1">
    <property type="entry name" value="RNASE MJ1380-RELATED"/>
    <property type="match status" value="1"/>
</dbReference>
<evidence type="ECO:0000256" key="1">
    <source>
        <dbReference type="ARBA" id="ARBA00022553"/>
    </source>
</evidence>
<keyword evidence="2" id="KW-1277">Toxin-antitoxin system</keyword>
<keyword evidence="3" id="KW-0540">Nuclease</keyword>
<keyword evidence="4" id="KW-0547">Nucleotide-binding</keyword>
<proteinExistence type="predicted"/>
<reference evidence="6 7" key="1">
    <citation type="submission" date="2023-01" db="EMBL/GenBank/DDBJ databases">
        <title>Novel species of the genus Asticcacaulis isolated from rivers.</title>
        <authorList>
            <person name="Lu H."/>
        </authorList>
    </citation>
    <scope>NUCLEOTIDE SEQUENCE [LARGE SCALE GENOMIC DNA]</scope>
    <source>
        <strain evidence="6 7">LKC15W</strain>
    </source>
</reference>
<keyword evidence="7" id="KW-1185">Reference proteome</keyword>
<evidence type="ECO:0000256" key="5">
    <source>
        <dbReference type="ARBA" id="ARBA00022801"/>
    </source>
</evidence>
<dbReference type="InterPro" id="IPR051813">
    <property type="entry name" value="HepT_RNase_toxin"/>
</dbReference>
<evidence type="ECO:0000313" key="7">
    <source>
        <dbReference type="Proteomes" id="UP001218579"/>
    </source>
</evidence>
<keyword evidence="1" id="KW-0597">Phosphoprotein</keyword>
<dbReference type="EMBL" id="JAQQKV010000001">
    <property type="protein sequence ID" value="MDC7675500.1"/>
    <property type="molecule type" value="Genomic_DNA"/>
</dbReference>
<evidence type="ECO:0000256" key="3">
    <source>
        <dbReference type="ARBA" id="ARBA00022722"/>
    </source>
</evidence>
<evidence type="ECO:0000256" key="2">
    <source>
        <dbReference type="ARBA" id="ARBA00022649"/>
    </source>
</evidence>
<accession>A0ABT5HGV4</accession>
<dbReference type="Proteomes" id="UP001218579">
    <property type="component" value="Unassembled WGS sequence"/>
</dbReference>
<dbReference type="PANTHER" id="PTHR34139">
    <property type="entry name" value="UPF0331 PROTEIN MJ0127"/>
    <property type="match status" value="1"/>
</dbReference>
<evidence type="ECO:0000313" key="6">
    <source>
        <dbReference type="EMBL" id="MDC7675500.1"/>
    </source>
</evidence>
<protein>
    <submittedName>
        <fullName evidence="6">DUF86 domain-containing protein</fullName>
    </submittedName>
</protein>
<name>A0ABT5HGV4_9CAUL</name>